<keyword evidence="3" id="KW-0472">Membrane</keyword>
<feature type="coiled-coil region" evidence="1">
    <location>
        <begin position="133"/>
        <end position="188"/>
    </location>
</feature>
<sequence>MALIQTSFPRLAPFSACKGRSRLAAPFGIRQRFVIRAAFVSEHEDQTSPSILRKSSRLAFAGVLASSLLWLSPSPVEADMQTVSPQMVTQMARPLPKQTVDKGKIWSVFIGGAVLLFGTTIVMENNEKFFPAITRANRAFRMAAKEIEEMEERQQKEEELLRLRQAQYDEEQRQLALVQQGMREARTKVLGTGAAAAPVAAVTAEPESSRSHPVIQTSTTNNATSGAAGDAAAYVVVEDVVPGVGAVAWPPTAAAATADGPAVASTCAHAEGEVPMQTASAANGGTQLGSPLSDTRAVASAEDAESIARLSRLQGFVSGTMSGSKSALEAYRTQRQ</sequence>
<dbReference type="EMBL" id="BNCQ01000048">
    <property type="protein sequence ID" value="GIM13383.1"/>
    <property type="molecule type" value="Genomic_DNA"/>
</dbReference>
<name>A0A8J4GU93_9CHLO</name>
<dbReference type="AlphaFoldDB" id="A0A8J4GU93"/>
<proteinExistence type="predicted"/>
<dbReference type="Proteomes" id="UP000747110">
    <property type="component" value="Unassembled WGS sequence"/>
</dbReference>
<evidence type="ECO:0000256" key="2">
    <source>
        <dbReference type="SAM" id="MobiDB-lite"/>
    </source>
</evidence>
<evidence type="ECO:0000313" key="5">
    <source>
        <dbReference type="EMBL" id="GIM13383.1"/>
    </source>
</evidence>
<evidence type="ECO:0000313" key="7">
    <source>
        <dbReference type="Proteomes" id="UP000747110"/>
    </source>
</evidence>
<evidence type="ECO:0000256" key="1">
    <source>
        <dbReference type="SAM" id="Coils"/>
    </source>
</evidence>
<dbReference type="EMBL" id="BNCP01000015">
    <property type="protein sequence ID" value="GIL79347.1"/>
    <property type="molecule type" value="Genomic_DNA"/>
</dbReference>
<keyword evidence="1" id="KW-0175">Coiled coil</keyword>
<reference evidence="5" key="1">
    <citation type="journal article" date="2021" name="Proc. Natl. Acad. Sci. U.S.A.">
        <title>Three genomes in the algal genus Volvox reveal the fate of a haploid sex-determining region after a transition to homothallism.</title>
        <authorList>
            <person name="Yamamoto K."/>
            <person name="Hamaji T."/>
            <person name="Kawai-Toyooka H."/>
            <person name="Matsuzaki R."/>
            <person name="Takahashi F."/>
            <person name="Nishimura Y."/>
            <person name="Kawachi M."/>
            <person name="Noguchi H."/>
            <person name="Minakuchi Y."/>
            <person name="Umen J.G."/>
            <person name="Toyoda A."/>
            <person name="Nozaki H."/>
        </authorList>
    </citation>
    <scope>NUCLEOTIDE SEQUENCE</scope>
    <source>
        <strain evidence="5">NIES-3785</strain>
        <strain evidence="4">NIES-3786</strain>
    </source>
</reference>
<evidence type="ECO:0000313" key="4">
    <source>
        <dbReference type="EMBL" id="GIL79347.1"/>
    </source>
</evidence>
<evidence type="ECO:0000256" key="3">
    <source>
        <dbReference type="SAM" id="Phobius"/>
    </source>
</evidence>
<keyword evidence="7" id="KW-1185">Reference proteome</keyword>
<organism evidence="5 6">
    <name type="scientific">Volvox reticuliferus</name>
    <dbReference type="NCBI Taxonomy" id="1737510"/>
    <lineage>
        <taxon>Eukaryota</taxon>
        <taxon>Viridiplantae</taxon>
        <taxon>Chlorophyta</taxon>
        <taxon>core chlorophytes</taxon>
        <taxon>Chlorophyceae</taxon>
        <taxon>CS clade</taxon>
        <taxon>Chlamydomonadales</taxon>
        <taxon>Volvocaceae</taxon>
        <taxon>Volvox</taxon>
    </lineage>
</organism>
<feature type="region of interest" description="Disordered" evidence="2">
    <location>
        <begin position="203"/>
        <end position="225"/>
    </location>
</feature>
<feature type="compositionally biased region" description="Polar residues" evidence="2">
    <location>
        <begin position="214"/>
        <end position="225"/>
    </location>
</feature>
<gene>
    <name evidence="4" type="ORF">Vretifemale_8726</name>
    <name evidence="5" type="ORF">Vretimale_16535</name>
</gene>
<keyword evidence="3" id="KW-1133">Transmembrane helix</keyword>
<comment type="caution">
    <text evidence="5">The sequence shown here is derived from an EMBL/GenBank/DDBJ whole genome shotgun (WGS) entry which is preliminary data.</text>
</comment>
<dbReference type="Proteomes" id="UP000722791">
    <property type="component" value="Unassembled WGS sequence"/>
</dbReference>
<dbReference type="OrthoDB" id="548136at2759"/>
<accession>A0A8J4GU93</accession>
<evidence type="ECO:0008006" key="8">
    <source>
        <dbReference type="Google" id="ProtNLM"/>
    </source>
</evidence>
<feature type="transmembrane region" description="Helical" evidence="3">
    <location>
        <begin position="105"/>
        <end position="123"/>
    </location>
</feature>
<evidence type="ECO:0000313" key="6">
    <source>
        <dbReference type="Proteomes" id="UP000722791"/>
    </source>
</evidence>
<protein>
    <recommendedName>
        <fullName evidence="8">Transmembrane protein</fullName>
    </recommendedName>
</protein>
<keyword evidence="3" id="KW-0812">Transmembrane</keyword>